<gene>
    <name evidence="2" type="ORF">NFI99_27535</name>
</gene>
<evidence type="ECO:0000259" key="1">
    <source>
        <dbReference type="Pfam" id="PF10908"/>
    </source>
</evidence>
<dbReference type="Proteomes" id="UP001056386">
    <property type="component" value="Chromosome 1"/>
</dbReference>
<evidence type="ECO:0000313" key="2">
    <source>
        <dbReference type="EMBL" id="USS45335.1"/>
    </source>
</evidence>
<organism evidence="2 3">
    <name type="scientific">Burkholderia glumae</name>
    <name type="common">Pseudomonas glumae</name>
    <dbReference type="NCBI Taxonomy" id="337"/>
    <lineage>
        <taxon>Bacteria</taxon>
        <taxon>Pseudomonadati</taxon>
        <taxon>Pseudomonadota</taxon>
        <taxon>Betaproteobacteria</taxon>
        <taxon>Burkholderiales</taxon>
        <taxon>Burkholderiaceae</taxon>
        <taxon>Burkholderia</taxon>
    </lineage>
</organism>
<reference evidence="2" key="1">
    <citation type="submission" date="2022-06" db="EMBL/GenBank/DDBJ databases">
        <title>Draft genome sequence of Burkholderia glumae strain GR20004 isolated from rice panicle showing bacterial panicle blight.</title>
        <authorList>
            <person name="Choi S.Y."/>
            <person name="Lee Y.H."/>
        </authorList>
    </citation>
    <scope>NUCLEOTIDE SEQUENCE</scope>
    <source>
        <strain evidence="2">GR20004</strain>
    </source>
</reference>
<feature type="domain" description="Tlde1" evidence="1">
    <location>
        <begin position="25"/>
        <end position="147"/>
    </location>
</feature>
<protein>
    <submittedName>
        <fullName evidence="2">DUF2778 domain-containing protein</fullName>
    </submittedName>
</protein>
<proteinExistence type="predicted"/>
<evidence type="ECO:0000313" key="3">
    <source>
        <dbReference type="Proteomes" id="UP001056386"/>
    </source>
</evidence>
<dbReference type="InterPro" id="IPR021225">
    <property type="entry name" value="Tlde1_dom"/>
</dbReference>
<dbReference type="Pfam" id="PF10908">
    <property type="entry name" value="Tlde1_dom"/>
    <property type="match status" value="1"/>
</dbReference>
<accession>A0ABY5BE79</accession>
<keyword evidence="3" id="KW-1185">Reference proteome</keyword>
<dbReference type="EMBL" id="CP099587">
    <property type="protein sequence ID" value="USS45335.1"/>
    <property type="molecule type" value="Genomic_DNA"/>
</dbReference>
<sequence length="160" mass="17348">MPIRCTFDLNGKITSTLNCPGFGMVSAFSGTKSGRDNPNATGIEGVGPIPKGTYYIVDRQSGGRLGWFHDAIGKYGIGTTDHTKWFMLWNASTGDSTYVGNVKRGQFRLHPMGQLRLSEGCITVTNPTTFDRLAEYLRKNGADLAVPGSTFKAYGTVDVK</sequence>
<name>A0ABY5BE79_BURGL</name>
<dbReference type="RefSeq" id="WP_186231237.1">
    <property type="nucleotide sequence ID" value="NZ_CP099587.1"/>
</dbReference>